<name>A0A382XIU9_9ZZZZ</name>
<evidence type="ECO:0000256" key="2">
    <source>
        <dbReference type="ARBA" id="ARBA00022448"/>
    </source>
</evidence>
<keyword evidence="2" id="KW-0813">Transport</keyword>
<comment type="subcellular location">
    <subcellularLocation>
        <location evidence="1">Cell membrane</location>
        <topology evidence="1">Multi-pass membrane protein</topology>
    </subcellularLocation>
</comment>
<evidence type="ECO:0000313" key="8">
    <source>
        <dbReference type="EMBL" id="SVD71087.1"/>
    </source>
</evidence>
<dbReference type="PANTHER" id="PTHR30354:SF22">
    <property type="entry name" value="HIGH-AFFINITY GLUCONATE TRANSPORTER"/>
    <property type="match status" value="1"/>
</dbReference>
<dbReference type="AlphaFoldDB" id="A0A382XIU9"/>
<proteinExistence type="predicted"/>
<organism evidence="8">
    <name type="scientific">marine metagenome</name>
    <dbReference type="NCBI Taxonomy" id="408172"/>
    <lineage>
        <taxon>unclassified sequences</taxon>
        <taxon>metagenomes</taxon>
        <taxon>ecological metagenomes</taxon>
    </lineage>
</organism>
<feature type="transmembrane region" description="Helical" evidence="7">
    <location>
        <begin position="147"/>
        <end position="167"/>
    </location>
</feature>
<evidence type="ECO:0000256" key="1">
    <source>
        <dbReference type="ARBA" id="ARBA00004651"/>
    </source>
</evidence>
<feature type="transmembrane region" description="Helical" evidence="7">
    <location>
        <begin position="40"/>
        <end position="59"/>
    </location>
</feature>
<feature type="transmembrane region" description="Helical" evidence="7">
    <location>
        <begin position="182"/>
        <end position="211"/>
    </location>
</feature>
<evidence type="ECO:0000256" key="5">
    <source>
        <dbReference type="ARBA" id="ARBA00022989"/>
    </source>
</evidence>
<evidence type="ECO:0000256" key="3">
    <source>
        <dbReference type="ARBA" id="ARBA00022475"/>
    </source>
</evidence>
<keyword evidence="5 7" id="KW-1133">Transmembrane helix</keyword>
<dbReference type="PANTHER" id="PTHR30354">
    <property type="entry name" value="GNT FAMILY GLUCONATE TRANSPORTER"/>
    <property type="match status" value="1"/>
</dbReference>
<accession>A0A382XIU9</accession>
<dbReference type="Pfam" id="PF02447">
    <property type="entry name" value="GntP_permease"/>
    <property type="match status" value="1"/>
</dbReference>
<evidence type="ECO:0000256" key="4">
    <source>
        <dbReference type="ARBA" id="ARBA00022692"/>
    </source>
</evidence>
<feature type="transmembrane region" description="Helical" evidence="7">
    <location>
        <begin position="12"/>
        <end position="34"/>
    </location>
</feature>
<keyword evidence="4 7" id="KW-0812">Transmembrane</keyword>
<sequence length="236" mass="25116">MVIGNSFGDIYIPGVNPLLLLALGLAIVLGGILWLRLHPFLSLILGAFAVGGLTSVDNIEKSMEAKYHSASFRAKINELVKERIGELKNKGGSFEEQEIRKTVKKELNPSEKDKLKSDAQAKAESYSKGNTTLSRITSAFGSTCGKIGILIAMACVIGRCLLASGAAERIVRAALALVGERAAAVAFCGSAFLLGIPVFFDSLFLLAIPLVKATWLKVKKNYVLFVVALVAGGTMT</sequence>
<dbReference type="InterPro" id="IPR003474">
    <property type="entry name" value="Glcn_transporter"/>
</dbReference>
<dbReference type="GO" id="GO:0005886">
    <property type="term" value="C:plasma membrane"/>
    <property type="evidence" value="ECO:0007669"/>
    <property type="project" value="UniProtKB-SubCell"/>
</dbReference>
<keyword evidence="3" id="KW-1003">Cell membrane</keyword>
<keyword evidence="6 7" id="KW-0472">Membrane</keyword>
<evidence type="ECO:0000256" key="7">
    <source>
        <dbReference type="SAM" id="Phobius"/>
    </source>
</evidence>
<reference evidence="8" key="1">
    <citation type="submission" date="2018-05" db="EMBL/GenBank/DDBJ databases">
        <authorList>
            <person name="Lanie J.A."/>
            <person name="Ng W.-L."/>
            <person name="Kazmierczak K.M."/>
            <person name="Andrzejewski T.M."/>
            <person name="Davidsen T.M."/>
            <person name="Wayne K.J."/>
            <person name="Tettelin H."/>
            <person name="Glass J.I."/>
            <person name="Rusch D."/>
            <person name="Podicherti R."/>
            <person name="Tsui H.-C.T."/>
            <person name="Winkler M.E."/>
        </authorList>
    </citation>
    <scope>NUCLEOTIDE SEQUENCE</scope>
</reference>
<feature type="non-terminal residue" evidence="8">
    <location>
        <position position="236"/>
    </location>
</feature>
<protein>
    <submittedName>
        <fullName evidence="8">Uncharacterized protein</fullName>
    </submittedName>
</protein>
<evidence type="ECO:0000256" key="6">
    <source>
        <dbReference type="ARBA" id="ARBA00023136"/>
    </source>
</evidence>
<dbReference type="EMBL" id="UINC01168184">
    <property type="protein sequence ID" value="SVD71087.1"/>
    <property type="molecule type" value="Genomic_DNA"/>
</dbReference>
<dbReference type="GO" id="GO:0015128">
    <property type="term" value="F:gluconate transmembrane transporter activity"/>
    <property type="evidence" value="ECO:0007669"/>
    <property type="project" value="InterPro"/>
</dbReference>
<gene>
    <name evidence="8" type="ORF">METZ01_LOCUS423941</name>
</gene>